<dbReference type="InterPro" id="IPR005025">
    <property type="entry name" value="FMN_Rdtase-like_dom"/>
</dbReference>
<reference evidence="2" key="1">
    <citation type="submission" date="2020-12" db="EMBL/GenBank/DDBJ databases">
        <title>Vagococcus allomyrinae sp. nov. and Enterococcus lavae sp. nov., isolated from the larvae of Allomyrina dichotoma.</title>
        <authorList>
            <person name="Lee S.D."/>
        </authorList>
    </citation>
    <scope>NUCLEOTIDE SEQUENCE</scope>
    <source>
        <strain evidence="2">BWB3-3</strain>
    </source>
</reference>
<organism evidence="2 3">
    <name type="scientific">Vagococcus allomyrinae</name>
    <dbReference type="NCBI Taxonomy" id="2794353"/>
    <lineage>
        <taxon>Bacteria</taxon>
        <taxon>Bacillati</taxon>
        <taxon>Bacillota</taxon>
        <taxon>Bacilli</taxon>
        <taxon>Lactobacillales</taxon>
        <taxon>Enterococcaceae</taxon>
        <taxon>Vagococcus</taxon>
    </lineage>
</organism>
<gene>
    <name evidence="2" type="ORF">I6N95_09100</name>
</gene>
<evidence type="ECO:0000259" key="1">
    <source>
        <dbReference type="Pfam" id="PF03358"/>
    </source>
</evidence>
<keyword evidence="3" id="KW-1185">Reference proteome</keyword>
<evidence type="ECO:0000313" key="2">
    <source>
        <dbReference type="EMBL" id="MBP1041160.1"/>
    </source>
</evidence>
<protein>
    <submittedName>
        <fullName evidence="2">Flavodoxin family protein</fullName>
    </submittedName>
</protein>
<dbReference type="InterPro" id="IPR029039">
    <property type="entry name" value="Flavoprotein-like_sf"/>
</dbReference>
<name>A0A940SUB9_9ENTE</name>
<sequence>MINLLYVFDSVFQTNVEIAKEAASIFANQSIHYRIRRMEQVRGESSQLPFAAKNLSHDYELVRKEDMEWADSYVIASPIHTGMMSAATKYFIDCYHEDAVNGIFVDKPFTGIVTGGLVHGGTEKTLEQLYSVAMQWGCLIVSTNLTSGYQNPYGVSFIMNHEKPYNTFFIRSALEEHLIPFIELTRHLKHQNKDEKKTKIFRISDVFGY</sequence>
<accession>A0A940SUB9</accession>
<evidence type="ECO:0000313" key="3">
    <source>
        <dbReference type="Proteomes" id="UP000674938"/>
    </source>
</evidence>
<feature type="domain" description="NADPH-dependent FMN reductase-like" evidence="1">
    <location>
        <begin position="64"/>
        <end position="143"/>
    </location>
</feature>
<dbReference type="SUPFAM" id="SSF52218">
    <property type="entry name" value="Flavoproteins"/>
    <property type="match status" value="1"/>
</dbReference>
<dbReference type="EMBL" id="JAEEGA010000005">
    <property type="protein sequence ID" value="MBP1041160.1"/>
    <property type="molecule type" value="Genomic_DNA"/>
</dbReference>
<dbReference type="Pfam" id="PF03358">
    <property type="entry name" value="FMN_red"/>
    <property type="match status" value="1"/>
</dbReference>
<comment type="caution">
    <text evidence="2">The sequence shown here is derived from an EMBL/GenBank/DDBJ whole genome shotgun (WGS) entry which is preliminary data.</text>
</comment>
<dbReference type="AlphaFoldDB" id="A0A940SUB9"/>
<proteinExistence type="predicted"/>
<dbReference type="RefSeq" id="WP_209526838.1">
    <property type="nucleotide sequence ID" value="NZ_JAEEGA010000005.1"/>
</dbReference>
<dbReference type="GO" id="GO:0016491">
    <property type="term" value="F:oxidoreductase activity"/>
    <property type="evidence" value="ECO:0007669"/>
    <property type="project" value="InterPro"/>
</dbReference>
<dbReference type="Gene3D" id="3.40.50.360">
    <property type="match status" value="1"/>
</dbReference>
<dbReference type="Proteomes" id="UP000674938">
    <property type="component" value="Unassembled WGS sequence"/>
</dbReference>